<dbReference type="Pfam" id="PF01381">
    <property type="entry name" value="HTH_3"/>
    <property type="match status" value="1"/>
</dbReference>
<dbReference type="GO" id="GO:0003677">
    <property type="term" value="F:DNA binding"/>
    <property type="evidence" value="ECO:0007669"/>
    <property type="project" value="InterPro"/>
</dbReference>
<sequence length="305" mass="34961">MKLAAKLKISQPFLSQIENGRRMPSVELVEQWHDLCLKLARTRIAEDDTLTIRQHRELVADAERMASDDYRRMLRALAEDANTDVVSNLTIYRRGLDKRQKELVDLDRQAIRIRHFQPLICPGPLQTPEYARLVLGGDPNVAEEVARAAVEARVRRGKRLRRPDAPDYQVIVTEHALEQKLTGLEPQSYPRLLRHVADMAQAPRITVRVIPAEVPHNDIPVSSFVLYDLRNGASIVSIETYSAQLTLSAPYDVRRHVEAWSRLEEIALDPDETIQWLLERSHEERIDSSALERFRSTHPHGAWSA</sequence>
<dbReference type="InterPro" id="IPR043917">
    <property type="entry name" value="DUF5753"/>
</dbReference>
<name>A0A3D9V330_THECX</name>
<gene>
    <name evidence="2" type="ORF">DFJ64_1612</name>
</gene>
<dbReference type="EMBL" id="QTUC01000001">
    <property type="protein sequence ID" value="REF36212.1"/>
    <property type="molecule type" value="Genomic_DNA"/>
</dbReference>
<evidence type="ECO:0000313" key="2">
    <source>
        <dbReference type="EMBL" id="REF36212.1"/>
    </source>
</evidence>
<reference evidence="2 3" key="1">
    <citation type="submission" date="2018-08" db="EMBL/GenBank/DDBJ databases">
        <title>Sequencing the genomes of 1000 actinobacteria strains.</title>
        <authorList>
            <person name="Klenk H.-P."/>
        </authorList>
    </citation>
    <scope>NUCLEOTIDE SEQUENCE [LARGE SCALE GENOMIC DNA]</scope>
    <source>
        <strain evidence="2 3">DSM 22891</strain>
    </source>
</reference>
<dbReference type="Pfam" id="PF19054">
    <property type="entry name" value="DUF5753"/>
    <property type="match status" value="1"/>
</dbReference>
<evidence type="ECO:0000313" key="3">
    <source>
        <dbReference type="Proteomes" id="UP000256485"/>
    </source>
</evidence>
<comment type="caution">
    <text evidence="2">The sequence shown here is derived from an EMBL/GenBank/DDBJ whole genome shotgun (WGS) entry which is preliminary data.</text>
</comment>
<dbReference type="CDD" id="cd00093">
    <property type="entry name" value="HTH_XRE"/>
    <property type="match status" value="1"/>
</dbReference>
<dbReference type="SUPFAM" id="SSF47413">
    <property type="entry name" value="lambda repressor-like DNA-binding domains"/>
    <property type="match status" value="1"/>
</dbReference>
<dbReference type="InterPro" id="IPR001387">
    <property type="entry name" value="Cro/C1-type_HTH"/>
</dbReference>
<feature type="domain" description="HTH cro/C1-type" evidence="1">
    <location>
        <begin position="3"/>
        <end position="31"/>
    </location>
</feature>
<accession>A0A3D9V330</accession>
<dbReference type="PROSITE" id="PS50943">
    <property type="entry name" value="HTH_CROC1"/>
    <property type="match status" value="1"/>
</dbReference>
<dbReference type="Proteomes" id="UP000256485">
    <property type="component" value="Unassembled WGS sequence"/>
</dbReference>
<dbReference type="AlphaFoldDB" id="A0A3D9V330"/>
<evidence type="ECO:0000259" key="1">
    <source>
        <dbReference type="PROSITE" id="PS50943"/>
    </source>
</evidence>
<keyword evidence="3" id="KW-1185">Reference proteome</keyword>
<dbReference type="Gene3D" id="1.10.260.40">
    <property type="entry name" value="lambda repressor-like DNA-binding domains"/>
    <property type="match status" value="1"/>
</dbReference>
<protein>
    <submittedName>
        <fullName evidence="2">Helix-turn-helix protein</fullName>
    </submittedName>
</protein>
<organism evidence="2 3">
    <name type="scientific">Thermasporomyces composti</name>
    <dbReference type="NCBI Taxonomy" id="696763"/>
    <lineage>
        <taxon>Bacteria</taxon>
        <taxon>Bacillati</taxon>
        <taxon>Actinomycetota</taxon>
        <taxon>Actinomycetes</taxon>
        <taxon>Propionibacteriales</taxon>
        <taxon>Nocardioidaceae</taxon>
        <taxon>Thermasporomyces</taxon>
    </lineage>
</organism>
<dbReference type="InterPro" id="IPR010982">
    <property type="entry name" value="Lambda_DNA-bd_dom_sf"/>
</dbReference>
<proteinExistence type="predicted"/>